<dbReference type="InterPro" id="IPR010982">
    <property type="entry name" value="Lambda_DNA-bd_dom_sf"/>
</dbReference>
<organism evidence="2 3">
    <name type="scientific">Planctomyces bekefii</name>
    <dbReference type="NCBI Taxonomy" id="1653850"/>
    <lineage>
        <taxon>Bacteria</taxon>
        <taxon>Pseudomonadati</taxon>
        <taxon>Planctomycetota</taxon>
        <taxon>Planctomycetia</taxon>
        <taxon>Planctomycetales</taxon>
        <taxon>Planctomycetaceae</taxon>
        <taxon>Planctomyces</taxon>
    </lineage>
</organism>
<comment type="caution">
    <text evidence="2">The sequence shown here is derived from an EMBL/GenBank/DDBJ whole genome shotgun (WGS) entry which is preliminary data.</text>
</comment>
<accession>A0A5C6M773</accession>
<evidence type="ECO:0000259" key="1">
    <source>
        <dbReference type="PROSITE" id="PS50943"/>
    </source>
</evidence>
<dbReference type="Pfam" id="PF13560">
    <property type="entry name" value="HTH_31"/>
    <property type="match status" value="1"/>
</dbReference>
<dbReference type="CDD" id="cd00093">
    <property type="entry name" value="HTH_XRE"/>
    <property type="match status" value="1"/>
</dbReference>
<dbReference type="Gene3D" id="1.10.260.40">
    <property type="entry name" value="lambda repressor-like DNA-binding domains"/>
    <property type="match status" value="1"/>
</dbReference>
<dbReference type="SUPFAM" id="SSF47413">
    <property type="entry name" value="lambda repressor-like DNA-binding domains"/>
    <property type="match status" value="1"/>
</dbReference>
<reference evidence="2 3" key="1">
    <citation type="submission" date="2019-08" db="EMBL/GenBank/DDBJ databases">
        <title>100 year-old enigma solved: identification of Planctomyces bekefii, the type genus and species of the phylum Planctomycetes.</title>
        <authorList>
            <person name="Svetlana D.N."/>
            <person name="Overmann J."/>
        </authorList>
    </citation>
    <scope>NUCLEOTIDE SEQUENCE [LARGE SCALE GENOMIC DNA]</scope>
    <source>
        <strain evidence="2">Phe10_nw2017</strain>
    </source>
</reference>
<sequence length="83" mass="9291">MVDSESVSLQEIGAFIRRRRRANNLTQRELSELANVGLRLVSELERGKPTLRTDAVNRVLAVFGQMLGVVPAPRPPFHIDDIP</sequence>
<proteinExistence type="predicted"/>
<dbReference type="AlphaFoldDB" id="A0A5C6M773"/>
<dbReference type="EMBL" id="SRHE01000163">
    <property type="protein sequence ID" value="TWW09852.1"/>
    <property type="molecule type" value="Genomic_DNA"/>
</dbReference>
<keyword evidence="3" id="KW-1185">Reference proteome</keyword>
<feature type="domain" description="HTH cro/C1-type" evidence="1">
    <location>
        <begin position="16"/>
        <end position="70"/>
    </location>
</feature>
<gene>
    <name evidence="2" type="ORF">E3A20_10200</name>
</gene>
<protein>
    <recommendedName>
        <fullName evidence="1">HTH cro/C1-type domain-containing protein</fullName>
    </recommendedName>
</protein>
<dbReference type="GO" id="GO:0003677">
    <property type="term" value="F:DNA binding"/>
    <property type="evidence" value="ECO:0007669"/>
    <property type="project" value="InterPro"/>
</dbReference>
<evidence type="ECO:0000313" key="2">
    <source>
        <dbReference type="EMBL" id="TWW09852.1"/>
    </source>
</evidence>
<evidence type="ECO:0000313" key="3">
    <source>
        <dbReference type="Proteomes" id="UP000321083"/>
    </source>
</evidence>
<dbReference type="PROSITE" id="PS50943">
    <property type="entry name" value="HTH_CROC1"/>
    <property type="match status" value="1"/>
</dbReference>
<reference evidence="2 3" key="2">
    <citation type="submission" date="2019-08" db="EMBL/GenBank/DDBJ databases">
        <authorList>
            <person name="Henke P."/>
        </authorList>
    </citation>
    <scope>NUCLEOTIDE SEQUENCE [LARGE SCALE GENOMIC DNA]</scope>
    <source>
        <strain evidence="2">Phe10_nw2017</strain>
    </source>
</reference>
<dbReference type="Proteomes" id="UP000321083">
    <property type="component" value="Unassembled WGS sequence"/>
</dbReference>
<dbReference type="InterPro" id="IPR001387">
    <property type="entry name" value="Cro/C1-type_HTH"/>
</dbReference>
<name>A0A5C6M773_9PLAN</name>
<dbReference type="SMART" id="SM00530">
    <property type="entry name" value="HTH_XRE"/>
    <property type="match status" value="1"/>
</dbReference>